<comment type="similarity">
    <text evidence="2">Belongs to the bacterial solute-binding protein 2 family.</text>
</comment>
<accession>A0A7V3RDG3</accession>
<sequence length="317" mass="33041">MNKWGFPQISGGGSSMKSIILVAVMLIGIAALSMAMTIGFCVSTLNNPYFVSFTNGAKAEAQLLGINLIVMNANNSNSTQLNQVEDLVQRKVDAIILNPTDSDALVPAVVAANKAGIPVITLDRSVNGGKVDMYIASDNVEYGKLEAQYAVKLLNGSGNVVLLTGVPGASATRDRSKGIMDYLSQYPNIKIVANQTAQFDMATAMSVMESILVANPNVNAVIAENDEMALGAIQAIKAAGKTGILVIGGDGIPQGIQAVKDGTEAVDIAQQPYKMAALGVSAAFFIVNGLTISPSSLSMPLFPVTKDTVNQWIASGD</sequence>
<dbReference type="InterPro" id="IPR028082">
    <property type="entry name" value="Peripla_BP_I"/>
</dbReference>
<dbReference type="InterPro" id="IPR025997">
    <property type="entry name" value="SBP_2_dom"/>
</dbReference>
<comment type="subcellular location">
    <subcellularLocation>
        <location evidence="1">Cell envelope</location>
    </subcellularLocation>
</comment>
<gene>
    <name evidence="6" type="ORF">ENX73_00715</name>
</gene>
<dbReference type="EMBL" id="DTPE01000028">
    <property type="protein sequence ID" value="HGE74634.1"/>
    <property type="molecule type" value="Genomic_DNA"/>
</dbReference>
<evidence type="ECO:0000256" key="4">
    <source>
        <dbReference type="SAM" id="Phobius"/>
    </source>
</evidence>
<organism evidence="6">
    <name type="scientific">Mesoaciditoga lauensis</name>
    <dbReference type="NCBI Taxonomy" id="1495039"/>
    <lineage>
        <taxon>Bacteria</taxon>
        <taxon>Thermotogati</taxon>
        <taxon>Thermotogota</taxon>
        <taxon>Thermotogae</taxon>
        <taxon>Mesoaciditogales</taxon>
        <taxon>Mesoaciditogaceae</taxon>
        <taxon>Mesoaciditoga</taxon>
    </lineage>
</organism>
<evidence type="ECO:0000256" key="1">
    <source>
        <dbReference type="ARBA" id="ARBA00004196"/>
    </source>
</evidence>
<keyword evidence="4" id="KW-0472">Membrane</keyword>
<dbReference type="PANTHER" id="PTHR46847:SF1">
    <property type="entry name" value="D-ALLOSE-BINDING PERIPLASMIC PROTEIN-RELATED"/>
    <property type="match status" value="1"/>
</dbReference>
<proteinExistence type="inferred from homology"/>
<dbReference type="Pfam" id="PF13407">
    <property type="entry name" value="Peripla_BP_4"/>
    <property type="match status" value="1"/>
</dbReference>
<evidence type="ECO:0000313" key="6">
    <source>
        <dbReference type="EMBL" id="HGE74634.1"/>
    </source>
</evidence>
<name>A0A7V3RDG3_9BACT</name>
<reference evidence="6" key="1">
    <citation type="journal article" date="2020" name="mSystems">
        <title>Genome- and Community-Level Interaction Insights into Carbon Utilization and Element Cycling Functions of Hydrothermarchaeota in Hydrothermal Sediment.</title>
        <authorList>
            <person name="Zhou Z."/>
            <person name="Liu Y."/>
            <person name="Xu W."/>
            <person name="Pan J."/>
            <person name="Luo Z.H."/>
            <person name="Li M."/>
        </authorList>
    </citation>
    <scope>NUCLEOTIDE SEQUENCE [LARGE SCALE GENOMIC DNA]</scope>
    <source>
        <strain evidence="6">SpSt-966</strain>
    </source>
</reference>
<keyword evidence="4" id="KW-0812">Transmembrane</keyword>
<feature type="domain" description="Periplasmic binding protein" evidence="5">
    <location>
        <begin position="38"/>
        <end position="289"/>
    </location>
</feature>
<feature type="transmembrane region" description="Helical" evidence="4">
    <location>
        <begin position="20"/>
        <end position="45"/>
    </location>
</feature>
<protein>
    <submittedName>
        <fullName evidence="6">D-ribose ABC transporter substrate-binding protein</fullName>
    </submittedName>
</protein>
<dbReference type="Gene3D" id="3.40.50.2300">
    <property type="match status" value="2"/>
</dbReference>
<comment type="caution">
    <text evidence="6">The sequence shown here is derived from an EMBL/GenBank/DDBJ whole genome shotgun (WGS) entry which is preliminary data.</text>
</comment>
<dbReference type="GO" id="GO:0030246">
    <property type="term" value="F:carbohydrate binding"/>
    <property type="evidence" value="ECO:0007669"/>
    <property type="project" value="UniProtKB-ARBA"/>
</dbReference>
<keyword evidence="3" id="KW-0732">Signal</keyword>
<evidence type="ECO:0000256" key="2">
    <source>
        <dbReference type="ARBA" id="ARBA00007639"/>
    </source>
</evidence>
<dbReference type="AlphaFoldDB" id="A0A7V3RDG3"/>
<evidence type="ECO:0000256" key="3">
    <source>
        <dbReference type="ARBA" id="ARBA00022729"/>
    </source>
</evidence>
<dbReference type="SUPFAM" id="SSF53822">
    <property type="entry name" value="Periplasmic binding protein-like I"/>
    <property type="match status" value="1"/>
</dbReference>
<keyword evidence="4" id="KW-1133">Transmembrane helix</keyword>
<dbReference type="GO" id="GO:0030313">
    <property type="term" value="C:cell envelope"/>
    <property type="evidence" value="ECO:0007669"/>
    <property type="project" value="UniProtKB-SubCell"/>
</dbReference>
<dbReference type="PANTHER" id="PTHR46847">
    <property type="entry name" value="D-ALLOSE-BINDING PERIPLASMIC PROTEIN-RELATED"/>
    <property type="match status" value="1"/>
</dbReference>
<evidence type="ECO:0000259" key="5">
    <source>
        <dbReference type="Pfam" id="PF13407"/>
    </source>
</evidence>